<dbReference type="AlphaFoldDB" id="Q4DQR3"/>
<dbReference type="GeneID" id="3548637"/>
<dbReference type="eggNOG" id="ENOG502QT3M">
    <property type="taxonomic scope" value="Eukaryota"/>
</dbReference>
<evidence type="ECO:0000256" key="2">
    <source>
        <dbReference type="ARBA" id="ARBA00022692"/>
    </source>
</evidence>
<dbReference type="Pfam" id="PF13520">
    <property type="entry name" value="AA_permease_2"/>
    <property type="match status" value="1"/>
</dbReference>
<feature type="transmembrane region" description="Helical" evidence="6">
    <location>
        <begin position="250"/>
        <end position="272"/>
    </location>
</feature>
<evidence type="ECO:0000313" key="8">
    <source>
        <dbReference type="Proteomes" id="UP000002296"/>
    </source>
</evidence>
<dbReference type="PaxDb" id="353153-Q4DQR3"/>
<dbReference type="GO" id="GO:0015171">
    <property type="term" value="F:amino acid transmembrane transporter activity"/>
    <property type="evidence" value="ECO:0007669"/>
    <property type="project" value="TreeGrafter"/>
</dbReference>
<keyword evidence="8" id="KW-1185">Reference proteome</keyword>
<organism evidence="7 8">
    <name type="scientific">Trypanosoma cruzi (strain CL Brener)</name>
    <dbReference type="NCBI Taxonomy" id="353153"/>
    <lineage>
        <taxon>Eukaryota</taxon>
        <taxon>Discoba</taxon>
        <taxon>Euglenozoa</taxon>
        <taxon>Kinetoplastea</taxon>
        <taxon>Metakinetoplastina</taxon>
        <taxon>Trypanosomatida</taxon>
        <taxon>Trypanosomatidae</taxon>
        <taxon>Trypanosoma</taxon>
        <taxon>Schizotrypanum</taxon>
    </lineage>
</organism>
<name>Q4DQR3_TRYCC</name>
<dbReference type="STRING" id="353153.Q4DQR3"/>
<dbReference type="RefSeq" id="XP_816703.1">
    <property type="nucleotide sequence ID" value="XM_811610.1"/>
</dbReference>
<accession>Q4DQR3</accession>
<comment type="subcellular location">
    <subcellularLocation>
        <location evidence="1">Membrane</location>
        <topology evidence="1">Multi-pass membrane protein</topology>
    </subcellularLocation>
</comment>
<evidence type="ECO:0000313" key="7">
    <source>
        <dbReference type="EMBL" id="EAN94852.1"/>
    </source>
</evidence>
<evidence type="ECO:0000256" key="4">
    <source>
        <dbReference type="ARBA" id="ARBA00023136"/>
    </source>
</evidence>
<feature type="transmembrane region" description="Helical" evidence="6">
    <location>
        <begin position="551"/>
        <end position="573"/>
    </location>
</feature>
<feature type="transmembrane region" description="Helical" evidence="6">
    <location>
        <begin position="398"/>
        <end position="422"/>
    </location>
</feature>
<keyword evidence="4 6" id="KW-0472">Membrane</keyword>
<keyword evidence="2 6" id="KW-0812">Transmembrane</keyword>
<reference evidence="7 8" key="1">
    <citation type="journal article" date="2005" name="Science">
        <title>The genome sequence of Trypanosoma cruzi, etiologic agent of Chagas disease.</title>
        <authorList>
            <person name="El-Sayed N.M."/>
            <person name="Myler P.J."/>
            <person name="Bartholomeu D.C."/>
            <person name="Nilsson D."/>
            <person name="Aggarwal G."/>
            <person name="Tran A.N."/>
            <person name="Ghedin E."/>
            <person name="Worthey E.A."/>
            <person name="Delcher A.L."/>
            <person name="Blandin G."/>
            <person name="Westenberger S.J."/>
            <person name="Caler E."/>
            <person name="Cerqueira G.C."/>
            <person name="Branche C."/>
            <person name="Haas B."/>
            <person name="Anupama A."/>
            <person name="Arner E."/>
            <person name="Aslund L."/>
            <person name="Attipoe P."/>
            <person name="Bontempi E."/>
            <person name="Bringaud F."/>
            <person name="Burton P."/>
            <person name="Cadag E."/>
            <person name="Campbell D.A."/>
            <person name="Carrington M."/>
            <person name="Crabtree J."/>
            <person name="Darban H."/>
            <person name="da Silveira J.F."/>
            <person name="de Jong P."/>
            <person name="Edwards K."/>
            <person name="Englund P.T."/>
            <person name="Fazelina G."/>
            <person name="Feldblyum T."/>
            <person name="Ferella M."/>
            <person name="Frasch A.C."/>
            <person name="Gull K."/>
            <person name="Horn D."/>
            <person name="Hou L."/>
            <person name="Huang Y."/>
            <person name="Kindlund E."/>
            <person name="Klingbeil M."/>
            <person name="Kluge S."/>
            <person name="Koo H."/>
            <person name="Lacerda D."/>
            <person name="Levin M.J."/>
            <person name="Lorenzi H."/>
            <person name="Louie T."/>
            <person name="Machado C.R."/>
            <person name="McCulloch R."/>
            <person name="McKenna A."/>
            <person name="Mizuno Y."/>
            <person name="Mottram J.C."/>
            <person name="Nelson S."/>
            <person name="Ochaya S."/>
            <person name="Osoegawa K."/>
            <person name="Pai G."/>
            <person name="Parsons M."/>
            <person name="Pentony M."/>
            <person name="Pettersson U."/>
            <person name="Pop M."/>
            <person name="Ramirez J.L."/>
            <person name="Rinta J."/>
            <person name="Robertson L."/>
            <person name="Salzberg S.L."/>
            <person name="Sanchez D.O."/>
            <person name="Seyler A."/>
            <person name="Sharma R."/>
            <person name="Shetty J."/>
            <person name="Simpson A.J."/>
            <person name="Sisk E."/>
            <person name="Tammi M.T."/>
            <person name="Tarleton R."/>
            <person name="Teixeira S."/>
            <person name="Van Aken S."/>
            <person name="Vogt C."/>
            <person name="Ward P.N."/>
            <person name="Wickstead B."/>
            <person name="Wortman J."/>
            <person name="White O."/>
            <person name="Fraser C.M."/>
            <person name="Stuart K.D."/>
            <person name="Andersson B."/>
        </authorList>
    </citation>
    <scope>NUCLEOTIDE SEQUENCE [LARGE SCALE GENOMIC DNA]</scope>
    <source>
        <strain evidence="7 8">CL Brener</strain>
    </source>
</reference>
<keyword evidence="3 6" id="KW-1133">Transmembrane helix</keyword>
<dbReference type="OMA" id="IDFVHVC"/>
<dbReference type="PANTHER" id="PTHR43243">
    <property type="entry name" value="INNER MEMBRANE TRANSPORTER YGJI-RELATED"/>
    <property type="match status" value="1"/>
</dbReference>
<dbReference type="FunCoup" id="Q4DQR3">
    <property type="interactions" value="627"/>
</dbReference>
<dbReference type="EMBL" id="AAHK01000248">
    <property type="protein sequence ID" value="EAN94852.1"/>
    <property type="molecule type" value="Genomic_DNA"/>
</dbReference>
<dbReference type="Proteomes" id="UP000002296">
    <property type="component" value="Unassembled WGS sequence"/>
</dbReference>
<feature type="region of interest" description="Disordered" evidence="5">
    <location>
        <begin position="676"/>
        <end position="697"/>
    </location>
</feature>
<evidence type="ECO:0000256" key="1">
    <source>
        <dbReference type="ARBA" id="ARBA00004141"/>
    </source>
</evidence>
<feature type="transmembrane region" description="Helical" evidence="6">
    <location>
        <begin position="517"/>
        <end position="539"/>
    </location>
</feature>
<feature type="transmembrane region" description="Helical" evidence="6">
    <location>
        <begin position="358"/>
        <end position="377"/>
    </location>
</feature>
<feature type="transmembrane region" description="Helical" evidence="6">
    <location>
        <begin position="442"/>
        <end position="466"/>
    </location>
</feature>
<dbReference type="PANTHER" id="PTHR43243:SF11">
    <property type="entry name" value="AMINO ACID PERMEASE_ SLC12A DOMAIN-CONTAINING PROTEIN"/>
    <property type="match status" value="1"/>
</dbReference>
<dbReference type="InterPro" id="IPR002293">
    <property type="entry name" value="AA/rel_permease1"/>
</dbReference>
<dbReference type="InParanoid" id="Q4DQR3"/>
<gene>
    <name evidence="7" type="ORF">Tc00.1047053509167.40</name>
</gene>
<feature type="transmembrane region" description="Helical" evidence="6">
    <location>
        <begin position="311"/>
        <end position="334"/>
    </location>
</feature>
<comment type="caution">
    <text evidence="7">The sequence shown here is derived from an EMBL/GenBank/DDBJ whole genome shotgun (WGS) entry which is preliminary data.</text>
</comment>
<feature type="transmembrane region" description="Helical" evidence="6">
    <location>
        <begin position="579"/>
        <end position="598"/>
    </location>
</feature>
<dbReference type="GO" id="GO:0016020">
    <property type="term" value="C:membrane"/>
    <property type="evidence" value="ECO:0007669"/>
    <property type="project" value="UniProtKB-SubCell"/>
</dbReference>
<dbReference type="KEGG" id="tcr:509167.40"/>
<protein>
    <submittedName>
        <fullName evidence="7">Amino acid permease, putative</fullName>
    </submittedName>
</protein>
<evidence type="ECO:0000256" key="6">
    <source>
        <dbReference type="SAM" id="Phobius"/>
    </source>
</evidence>
<proteinExistence type="predicted"/>
<feature type="transmembrane region" description="Helical" evidence="6">
    <location>
        <begin position="494"/>
        <end position="511"/>
    </location>
</feature>
<evidence type="ECO:0000256" key="3">
    <source>
        <dbReference type="ARBA" id="ARBA00022989"/>
    </source>
</evidence>
<dbReference type="Gene3D" id="1.20.1740.10">
    <property type="entry name" value="Amino acid/polyamine transporter I"/>
    <property type="match status" value="1"/>
</dbReference>
<sequence>MDTLQMGERENDFNSYSLFWAPVTCALRPNEKRKEKRCFFFLLLLLLFLLFFFSFFFFIAYCIIREIMTDDPASTVPLLNPDERAMAYGLRGFEISRRPYKAATPEGCIPKQRWGSAPRGAVVYLKPGSGSFQDVLAPSPRGSLLLYPKRELGSEEETKVNGDVPGIPGAKKPSLGQLRATAIAGNEIASSCIYATGIVVSAAGRLACFSSLLVSVVLYIFRWIYTEMFGPQPTNGGTYNALRKAFDKNWASLAAILSTLSYVATAVTSAASAGDYLQFQWNAMPSKSISIGILIFFAVVNLFGMRESSHAASLIFLLHLLVLCVLVVSALVYVCRDGGKVLRDSWNSPSLAANPYDQWITCIFFGYSSALLGATGFESSSNYIEEQGEGVYPKTLRNMWFLVTVINPTLMILAIGVIPIEVLVKNADFSLALLAQIAVGDWLKMIVVFDAAFSLSSAVLSAYVGIQGLHRQLARDHVMPAFFLSVNRWGGSNHFIIVGFCLVSCSLRLLVDDMSSLGGVCAVAFLSVLMLLCLSSLFLKYKRGRLRGTLMIHPFVVLLALFLVTAGFVGNVIRAPRNAMYFAIYFFIFLFVVSVTRLRVSLSRVLHDLIPSNCHWAKEKMGDIVASMRHCPVVYFAKHADINVLNKAIQYIVDNEDTHMVKVIHMVGRSLPPTASSASLKKYGSERDVHQDKEESAESFLRLEDENELTTMRELEQSCAIIDQLYPKLTIELLFVLSPFTPRVFYEISTELNVPRELMFMGCRGDCFSQILDQFDGVRVINY</sequence>
<dbReference type="SMR" id="Q4DQR3"/>
<feature type="transmembrane region" description="Helical" evidence="6">
    <location>
        <begin position="193"/>
        <end position="221"/>
    </location>
</feature>
<feature type="transmembrane region" description="Helical" evidence="6">
    <location>
        <begin position="38"/>
        <end position="61"/>
    </location>
</feature>
<feature type="compositionally biased region" description="Basic and acidic residues" evidence="5">
    <location>
        <begin position="683"/>
        <end position="697"/>
    </location>
</feature>
<feature type="transmembrane region" description="Helical" evidence="6">
    <location>
        <begin position="284"/>
        <end position="304"/>
    </location>
</feature>
<evidence type="ECO:0000256" key="5">
    <source>
        <dbReference type="SAM" id="MobiDB-lite"/>
    </source>
</evidence>